<keyword evidence="15" id="KW-0675">Receptor</keyword>
<evidence type="ECO:0000256" key="5">
    <source>
        <dbReference type="ARBA" id="ARBA00022606"/>
    </source>
</evidence>
<evidence type="ECO:0000256" key="3">
    <source>
        <dbReference type="ARBA" id="ARBA00022543"/>
    </source>
</evidence>
<protein>
    <recommendedName>
        <fullName evidence="2">histidine kinase</fullName>
        <ecNumber evidence="2">2.7.13.3</ecNumber>
    </recommendedName>
</protein>
<dbReference type="SUPFAM" id="SSF55785">
    <property type="entry name" value="PYP-like sensor domain (PAS domain)"/>
    <property type="match status" value="2"/>
</dbReference>
<evidence type="ECO:0000256" key="13">
    <source>
        <dbReference type="ARBA" id="ARBA00022991"/>
    </source>
</evidence>
<feature type="domain" description="PAC" evidence="17">
    <location>
        <begin position="224"/>
        <end position="276"/>
    </location>
</feature>
<dbReference type="PANTHER" id="PTHR41523">
    <property type="entry name" value="TWO-COMPONENT SYSTEM SENSOR PROTEIN"/>
    <property type="match status" value="1"/>
</dbReference>
<sequence>MGARMRAHDWSTSPLGSPSTWPQSLRSMISALLNSPMLGALLWSPNLIFLYNDAYIPSLADRHHTALGRPVAEVWGSAWEQVSPLFLRALATGNGFVQQTVEIPMARRGKAELTYWDFTATPVRGETGGIVGLLNQGVETTAQVLTMRALRESTERLAAMVNATANVLYRMSPDWAELRYLDGRGFISDTHAPSRTWLNDYIHSDDHMQIQEEIQAAIRTKSTFELEHRVWRTDGSLGWALSRAVPLLDTEGEIKEWAGAAVDVTERRRAEERQQLLMREVDHRAKNALAVVQATLSLTRAPDTASYVRVVTGRVAALARAQTLLADDRWHGADLRSLLEGELAPFLGSDQRAVLDGPPVALPAHAAQPLGMAVHELATNAVKYGGLSVPTGRVTLTWYLDGGSDGLLQLRWAEEGGPPVKGSPTRRGFGSRVVEGTVRGQLAGAVAFTWEPIGLACDIQVPLRRDPPFPVLEGGTGFSAD</sequence>
<evidence type="ECO:0000256" key="16">
    <source>
        <dbReference type="SAM" id="MobiDB-lite"/>
    </source>
</evidence>
<keyword evidence="19" id="KW-1185">Reference proteome</keyword>
<name>A0ABV6IWH2_9PROT</name>
<dbReference type="PANTHER" id="PTHR41523:SF8">
    <property type="entry name" value="ETHYLENE RESPONSE SENSOR PROTEIN"/>
    <property type="match status" value="1"/>
</dbReference>
<dbReference type="EC" id="2.7.13.3" evidence="2"/>
<comment type="catalytic activity">
    <reaction evidence="1">
        <text>ATP + protein L-histidine = ADP + protein N-phospho-L-histidine.</text>
        <dbReference type="EC" id="2.7.13.3"/>
    </reaction>
</comment>
<dbReference type="InterPro" id="IPR001610">
    <property type="entry name" value="PAC"/>
</dbReference>
<dbReference type="InterPro" id="IPR000014">
    <property type="entry name" value="PAS"/>
</dbReference>
<dbReference type="GO" id="GO:0016301">
    <property type="term" value="F:kinase activity"/>
    <property type="evidence" value="ECO:0007669"/>
    <property type="project" value="UniProtKB-KW"/>
</dbReference>
<accession>A0ABV6IWH2</accession>
<evidence type="ECO:0000256" key="12">
    <source>
        <dbReference type="ARBA" id="ARBA00022840"/>
    </source>
</evidence>
<evidence type="ECO:0000259" key="17">
    <source>
        <dbReference type="PROSITE" id="PS50113"/>
    </source>
</evidence>
<evidence type="ECO:0000256" key="7">
    <source>
        <dbReference type="ARBA" id="ARBA00022643"/>
    </source>
</evidence>
<keyword evidence="11 18" id="KW-0418">Kinase</keyword>
<keyword evidence="14" id="KW-0843">Virulence</keyword>
<dbReference type="Gene3D" id="3.30.450.20">
    <property type="entry name" value="PAS domain"/>
    <property type="match status" value="2"/>
</dbReference>
<keyword evidence="10" id="KW-0547">Nucleotide-binding</keyword>
<dbReference type="InterPro" id="IPR013655">
    <property type="entry name" value="PAS_fold_3"/>
</dbReference>
<dbReference type="InterPro" id="IPR035965">
    <property type="entry name" value="PAS-like_dom_sf"/>
</dbReference>
<dbReference type="CDD" id="cd00130">
    <property type="entry name" value="PAS"/>
    <property type="match status" value="1"/>
</dbReference>
<organism evidence="18 19">
    <name type="scientific">Muricoccus vinaceus</name>
    <dbReference type="NCBI Taxonomy" id="424704"/>
    <lineage>
        <taxon>Bacteria</taxon>
        <taxon>Pseudomonadati</taxon>
        <taxon>Pseudomonadota</taxon>
        <taxon>Alphaproteobacteria</taxon>
        <taxon>Acetobacterales</taxon>
        <taxon>Roseomonadaceae</taxon>
        <taxon>Muricoccus</taxon>
    </lineage>
</organism>
<dbReference type="NCBIfam" id="TIGR00229">
    <property type="entry name" value="sensory_box"/>
    <property type="match status" value="1"/>
</dbReference>
<dbReference type="Proteomes" id="UP001589789">
    <property type="component" value="Unassembled WGS sequence"/>
</dbReference>
<dbReference type="Gene3D" id="3.30.565.10">
    <property type="entry name" value="Histidine kinase-like ATPase, C-terminal domain"/>
    <property type="match status" value="1"/>
</dbReference>
<dbReference type="PROSITE" id="PS50113">
    <property type="entry name" value="PAC"/>
    <property type="match status" value="1"/>
</dbReference>
<keyword evidence="7" id="KW-0288">FMN</keyword>
<keyword evidence="8" id="KW-0808">Transferase</keyword>
<keyword evidence="13" id="KW-0157">Chromophore</keyword>
<evidence type="ECO:0000256" key="10">
    <source>
        <dbReference type="ARBA" id="ARBA00022741"/>
    </source>
</evidence>
<keyword evidence="4" id="KW-0597">Phosphoprotein</keyword>
<dbReference type="InterPro" id="IPR000700">
    <property type="entry name" value="PAS-assoc_C"/>
</dbReference>
<keyword evidence="5" id="KW-0716">Sensory transduction</keyword>
<evidence type="ECO:0000256" key="6">
    <source>
        <dbReference type="ARBA" id="ARBA00022630"/>
    </source>
</evidence>
<evidence type="ECO:0000256" key="14">
    <source>
        <dbReference type="ARBA" id="ARBA00023026"/>
    </source>
</evidence>
<evidence type="ECO:0000256" key="11">
    <source>
        <dbReference type="ARBA" id="ARBA00022777"/>
    </source>
</evidence>
<comment type="caution">
    <text evidence="18">The sequence shown here is derived from an EMBL/GenBank/DDBJ whole genome shotgun (WGS) entry which is preliminary data.</text>
</comment>
<evidence type="ECO:0000256" key="2">
    <source>
        <dbReference type="ARBA" id="ARBA00012438"/>
    </source>
</evidence>
<proteinExistence type="predicted"/>
<evidence type="ECO:0000313" key="19">
    <source>
        <dbReference type="Proteomes" id="UP001589789"/>
    </source>
</evidence>
<dbReference type="Pfam" id="PF08447">
    <property type="entry name" value="PAS_3"/>
    <property type="match status" value="1"/>
</dbReference>
<evidence type="ECO:0000256" key="4">
    <source>
        <dbReference type="ARBA" id="ARBA00022553"/>
    </source>
</evidence>
<feature type="compositionally biased region" description="Polar residues" evidence="16">
    <location>
        <begin position="10"/>
        <end position="20"/>
    </location>
</feature>
<evidence type="ECO:0000256" key="9">
    <source>
        <dbReference type="ARBA" id="ARBA00022737"/>
    </source>
</evidence>
<evidence type="ECO:0000256" key="1">
    <source>
        <dbReference type="ARBA" id="ARBA00000085"/>
    </source>
</evidence>
<evidence type="ECO:0000313" key="18">
    <source>
        <dbReference type="EMBL" id="MFC0387964.1"/>
    </source>
</evidence>
<dbReference type="SMART" id="SM00086">
    <property type="entry name" value="PAC"/>
    <property type="match status" value="2"/>
</dbReference>
<dbReference type="SMART" id="SM00911">
    <property type="entry name" value="HWE_HK"/>
    <property type="match status" value="1"/>
</dbReference>
<gene>
    <name evidence="18" type="ORF">ACFFIC_20820</name>
</gene>
<dbReference type="RefSeq" id="WP_377053917.1">
    <property type="nucleotide sequence ID" value="NZ_JBHLVZ010000073.1"/>
</dbReference>
<reference evidence="18 19" key="1">
    <citation type="submission" date="2024-09" db="EMBL/GenBank/DDBJ databases">
        <authorList>
            <person name="Sun Q."/>
            <person name="Mori K."/>
        </authorList>
    </citation>
    <scope>NUCLEOTIDE SEQUENCE [LARGE SCALE GENOMIC DNA]</scope>
    <source>
        <strain evidence="18 19">CCM 7468</strain>
    </source>
</reference>
<evidence type="ECO:0000256" key="8">
    <source>
        <dbReference type="ARBA" id="ARBA00022679"/>
    </source>
</evidence>
<dbReference type="InterPro" id="IPR011102">
    <property type="entry name" value="Sig_transdc_His_kinase_HWE"/>
</dbReference>
<keyword evidence="6" id="KW-0285">Flavoprotein</keyword>
<dbReference type="Pfam" id="PF07536">
    <property type="entry name" value="HWE_HK"/>
    <property type="match status" value="1"/>
</dbReference>
<keyword evidence="12" id="KW-0067">ATP-binding</keyword>
<keyword evidence="9" id="KW-0677">Repeat</keyword>
<dbReference type="InterPro" id="IPR036890">
    <property type="entry name" value="HATPase_C_sf"/>
</dbReference>
<dbReference type="EMBL" id="JBHLVZ010000073">
    <property type="protein sequence ID" value="MFC0387964.1"/>
    <property type="molecule type" value="Genomic_DNA"/>
</dbReference>
<feature type="region of interest" description="Disordered" evidence="16">
    <location>
        <begin position="1"/>
        <end position="20"/>
    </location>
</feature>
<keyword evidence="3" id="KW-0600">Photoreceptor protein</keyword>
<evidence type="ECO:0000256" key="15">
    <source>
        <dbReference type="ARBA" id="ARBA00023170"/>
    </source>
</evidence>